<evidence type="ECO:0000256" key="2">
    <source>
        <dbReference type="SAM" id="Phobius"/>
    </source>
</evidence>
<evidence type="ECO:0000313" key="4">
    <source>
        <dbReference type="Proteomes" id="UP000812966"/>
    </source>
</evidence>
<organism evidence="3 4">
    <name type="scientific">Filobasidium floriforme</name>
    <dbReference type="NCBI Taxonomy" id="5210"/>
    <lineage>
        <taxon>Eukaryota</taxon>
        <taxon>Fungi</taxon>
        <taxon>Dikarya</taxon>
        <taxon>Basidiomycota</taxon>
        <taxon>Agaricomycotina</taxon>
        <taxon>Tremellomycetes</taxon>
        <taxon>Filobasidiales</taxon>
        <taxon>Filobasidiaceae</taxon>
        <taxon>Filobasidium</taxon>
    </lineage>
</organism>
<evidence type="ECO:0000256" key="1">
    <source>
        <dbReference type="SAM" id="MobiDB-lite"/>
    </source>
</evidence>
<proteinExistence type="predicted"/>
<sequence length="660" mass="71425">MPSKLNKGKSVDPGERTRLLPPEAPTRSIPTQPLTTGVTRRSSSSVVIEPQPIDHAASRRTNRLITSLIVICSILLGAILFLGLLLSSYIPSSKERDSLPDAIVFNGPTDIHVLNITSSGIWLEVEGYAGVDVDRILGIDRDRVTGGERGGGAGWWERLRAEFGRLAVDLVGPVEVGLVQGLQIWSSSASSDPLVSARFPSIIPIPLATHVNSSETDSAVWAIPPWLTAIRIPVHVRPETSTSTLLGLAKKAWKEGSIDVEVRLESVTVRSRHRKGWRKYVEHTERDIKVPLTLNTPDLPGIPSGETDLAKLVRLESYSISTAHENATSSGSRLQIMARASAPNPVPAMRFELPYTFGFGIFLPVLAEEDGETQNALSAKRAKMAEVVTDPIILHGQQRIDVLIQGYVQSDQIVESGSEPKSDPALSLFLRNYLHGLDNPVVVQGLPYLPWNGTVLDHGLPPAPTWILDIVRSLQLEVAFPGPQPPPKLIKSVTIEGMRISESRGQMRASGLVVAQIQLPAQLRNIEVDVTGVLPDVLVFDGYPPDDGDVDPDELPYPVRAFGRIHPDEYLPASSRPSPEGDGLLIVEAPIHDVPVQVLPGRDKVMSDFVSKIIFKGGALAGIKGRAGVSVVVPGMSSELQVTKIPVSGEFQVGKPRFGL</sequence>
<keyword evidence="2" id="KW-0812">Transmembrane</keyword>
<reference evidence="3" key="1">
    <citation type="submission" date="2020-04" db="EMBL/GenBank/DDBJ databases">
        <title>Analysis of mating type loci in Filobasidium floriforme.</title>
        <authorList>
            <person name="Nowrousian M."/>
        </authorList>
    </citation>
    <scope>NUCLEOTIDE SEQUENCE</scope>
    <source>
        <strain evidence="3">CBS 6242</strain>
    </source>
</reference>
<gene>
    <name evidence="3" type="ORF">FFLO_04469</name>
</gene>
<comment type="caution">
    <text evidence="3">The sequence shown here is derived from an EMBL/GenBank/DDBJ whole genome shotgun (WGS) entry which is preliminary data.</text>
</comment>
<feature type="region of interest" description="Disordered" evidence="1">
    <location>
        <begin position="1"/>
        <end position="45"/>
    </location>
</feature>
<name>A0A8K0JJ84_9TREE</name>
<feature type="compositionally biased region" description="Basic and acidic residues" evidence="1">
    <location>
        <begin position="9"/>
        <end position="18"/>
    </location>
</feature>
<feature type="compositionally biased region" description="Low complexity" evidence="1">
    <location>
        <begin position="35"/>
        <end position="45"/>
    </location>
</feature>
<dbReference type="EMBL" id="JABELV010000095">
    <property type="protein sequence ID" value="KAG7531291.1"/>
    <property type="molecule type" value="Genomic_DNA"/>
</dbReference>
<keyword evidence="2" id="KW-0472">Membrane</keyword>
<keyword evidence="2" id="KW-1133">Transmembrane helix</keyword>
<protein>
    <submittedName>
        <fullName evidence="3">Uncharacterized protein</fullName>
    </submittedName>
</protein>
<keyword evidence="4" id="KW-1185">Reference proteome</keyword>
<feature type="transmembrane region" description="Helical" evidence="2">
    <location>
        <begin position="68"/>
        <end position="90"/>
    </location>
</feature>
<evidence type="ECO:0000313" key="3">
    <source>
        <dbReference type="EMBL" id="KAG7531291.1"/>
    </source>
</evidence>
<dbReference type="AlphaFoldDB" id="A0A8K0JJ84"/>
<accession>A0A8K0JJ84</accession>
<dbReference type="Proteomes" id="UP000812966">
    <property type="component" value="Unassembled WGS sequence"/>
</dbReference>